<name>A0A2K8N0H8_AERVE</name>
<reference evidence="3 4" key="1">
    <citation type="submission" date="2018-03" db="EMBL/GenBank/DDBJ databases">
        <title>Aeromonas veronii whole genome sequencing and analysis.</title>
        <authorList>
            <person name="Xie H."/>
            <person name="Liu T."/>
            <person name="Wang K."/>
        </authorList>
    </citation>
    <scope>NUCLEOTIDE SEQUENCE [LARGE SCALE GENOMIC DNA]</scope>
    <source>
        <strain evidence="3 4">XH.VA.1</strain>
    </source>
</reference>
<evidence type="ECO:0000313" key="3">
    <source>
        <dbReference type="EMBL" id="PTH79844.1"/>
    </source>
</evidence>
<keyword evidence="1" id="KW-1133">Transmembrane helix</keyword>
<evidence type="ECO:0000256" key="1">
    <source>
        <dbReference type="SAM" id="Phobius"/>
    </source>
</evidence>
<sequence>MKYYFIVAGLLFAALTLHLAWLDHGPQLGVGGYLATFIFGTLFTGGGMSLGELFRRFTRPDWIVTGSAAATFKAKLFWMMGPQAIGGFIGFMAFQSFMSNILGYAV</sequence>
<comment type="caution">
    <text evidence="3">The sequence shown here is derived from an EMBL/GenBank/DDBJ whole genome shotgun (WGS) entry which is preliminary data.</text>
</comment>
<accession>A0A2K8N0H8</accession>
<evidence type="ECO:0000313" key="2">
    <source>
        <dbReference type="EMBL" id="MCR4450903.1"/>
    </source>
</evidence>
<organism evidence="3 4">
    <name type="scientific">Aeromonas veronii</name>
    <dbReference type="NCBI Taxonomy" id="654"/>
    <lineage>
        <taxon>Bacteria</taxon>
        <taxon>Pseudomonadati</taxon>
        <taxon>Pseudomonadota</taxon>
        <taxon>Gammaproteobacteria</taxon>
        <taxon>Aeromonadales</taxon>
        <taxon>Aeromonadaceae</taxon>
        <taxon>Aeromonas</taxon>
    </lineage>
</organism>
<dbReference type="AlphaFoldDB" id="A0A2K8N0H8"/>
<dbReference type="EMBL" id="PZKL01000039">
    <property type="protein sequence ID" value="PTH79844.1"/>
    <property type="molecule type" value="Genomic_DNA"/>
</dbReference>
<dbReference type="RefSeq" id="WP_042060638.1">
    <property type="nucleotide sequence ID" value="NZ_CAWNSG010000008.1"/>
</dbReference>
<keyword evidence="1" id="KW-0472">Membrane</keyword>
<reference evidence="2" key="2">
    <citation type="submission" date="2022-08" db="EMBL/GenBank/DDBJ databases">
        <title>A global survey of hypervirulent Aeromonas hydrophila identified this emerging pathogen in farmed fish in the lower Mekong River basin.</title>
        <authorList>
            <person name="Xu T."/>
            <person name="Rasmussen-Ivey C.R."/>
            <person name="Moen F.S."/>
            <person name="Fernandez Bravo A."/>
            <person name="Lamy B."/>
            <person name="Beaz-Hidalgo R."/>
            <person name="Khan C.D."/>
            <person name="Castro Escarpulli G."/>
            <person name="Yasin I.S.M."/>
            <person name="Figueras M.J."/>
            <person name="Azzam Sayuti M."/>
            <person name="Karim M.M."/>
            <person name="Alam K.M."/>
            <person name="Le T.T.T."/>
            <person name="Thao N.H.P."/>
            <person name="Addo S."/>
            <person name="Duodu S."/>
            <person name="Ali S."/>
            <person name="Mey S."/>
            <person name="Somony T."/>
            <person name="Liles M.R."/>
        </authorList>
    </citation>
    <scope>NUCLEOTIDE SEQUENCE</scope>
    <source>
        <strain evidence="2">0.14</strain>
    </source>
</reference>
<gene>
    <name evidence="3" type="ORF">DAA48_18230</name>
    <name evidence="2" type="ORF">NS965_21190</name>
</gene>
<proteinExistence type="predicted"/>
<dbReference type="Proteomes" id="UP000241986">
    <property type="component" value="Unassembled WGS sequence"/>
</dbReference>
<feature type="transmembrane region" description="Helical" evidence="1">
    <location>
        <begin position="76"/>
        <end position="98"/>
    </location>
</feature>
<evidence type="ECO:0000313" key="4">
    <source>
        <dbReference type="Proteomes" id="UP000241986"/>
    </source>
</evidence>
<dbReference type="Proteomes" id="UP001204061">
    <property type="component" value="Unassembled WGS sequence"/>
</dbReference>
<protein>
    <submittedName>
        <fullName evidence="3">Uncharacterized protein</fullName>
    </submittedName>
</protein>
<dbReference type="EMBL" id="JANLFC010000087">
    <property type="protein sequence ID" value="MCR4450903.1"/>
    <property type="molecule type" value="Genomic_DNA"/>
</dbReference>
<keyword evidence="1" id="KW-0812">Transmembrane</keyword>
<feature type="transmembrane region" description="Helical" evidence="1">
    <location>
        <begin position="32"/>
        <end position="55"/>
    </location>
</feature>